<reference evidence="13 14" key="1">
    <citation type="journal article" date="2018" name="Mol. Plant">
        <title>The genome of Artemisia annua provides insight into the evolution of Asteraceae family and artemisinin biosynthesis.</title>
        <authorList>
            <person name="Shen Q."/>
            <person name="Zhang L."/>
            <person name="Liao Z."/>
            <person name="Wang S."/>
            <person name="Yan T."/>
            <person name="Shi P."/>
            <person name="Liu M."/>
            <person name="Fu X."/>
            <person name="Pan Q."/>
            <person name="Wang Y."/>
            <person name="Lv Z."/>
            <person name="Lu X."/>
            <person name="Zhang F."/>
            <person name="Jiang W."/>
            <person name="Ma Y."/>
            <person name="Chen M."/>
            <person name="Hao X."/>
            <person name="Li L."/>
            <person name="Tang Y."/>
            <person name="Lv G."/>
            <person name="Zhou Y."/>
            <person name="Sun X."/>
            <person name="Brodelius P.E."/>
            <person name="Rose J.K.C."/>
            <person name="Tang K."/>
        </authorList>
    </citation>
    <scope>NUCLEOTIDE SEQUENCE [LARGE SCALE GENOMIC DNA]</scope>
    <source>
        <strain evidence="14">cv. Huhao1</strain>
        <tissue evidence="13">Leaf</tissue>
    </source>
</reference>
<evidence type="ECO:0000256" key="5">
    <source>
        <dbReference type="ARBA" id="ARBA00022723"/>
    </source>
</evidence>
<dbReference type="GO" id="GO:0016705">
    <property type="term" value="F:oxidoreductase activity, acting on paired donors, with incorporation or reduction of molecular oxygen"/>
    <property type="evidence" value="ECO:0007669"/>
    <property type="project" value="InterPro"/>
</dbReference>
<feature type="binding site" description="axial binding residue" evidence="11">
    <location>
        <position position="462"/>
    </location>
    <ligand>
        <name>heme</name>
        <dbReference type="ChEBI" id="CHEBI:30413"/>
    </ligand>
    <ligandPart>
        <name>Fe</name>
        <dbReference type="ChEBI" id="CHEBI:18248"/>
    </ligandPart>
</feature>
<dbReference type="AlphaFoldDB" id="A0A2U1NU14"/>
<evidence type="ECO:0000256" key="10">
    <source>
        <dbReference type="ARBA" id="ARBA00023136"/>
    </source>
</evidence>
<evidence type="ECO:0000256" key="7">
    <source>
        <dbReference type="ARBA" id="ARBA00023002"/>
    </source>
</evidence>
<dbReference type="PANTHER" id="PTHR24282:SF269">
    <property type="entry name" value="CYTOCHROME P450, REVERSE TRANSCRIPTASE, RNA-DEPENDENT DNA POLYMERASE-RELATED"/>
    <property type="match status" value="1"/>
</dbReference>
<dbReference type="SUPFAM" id="SSF48264">
    <property type="entry name" value="Cytochrome P450"/>
    <property type="match status" value="2"/>
</dbReference>
<comment type="caution">
    <text evidence="13">The sequence shown here is derived from an EMBL/GenBank/DDBJ whole genome shotgun (WGS) entry which is preliminary data.</text>
</comment>
<evidence type="ECO:0000256" key="12">
    <source>
        <dbReference type="SAM" id="Phobius"/>
    </source>
</evidence>
<dbReference type="InterPro" id="IPR001128">
    <property type="entry name" value="Cyt_P450"/>
</dbReference>
<keyword evidence="3 11" id="KW-0349">Heme</keyword>
<evidence type="ECO:0000313" key="13">
    <source>
        <dbReference type="EMBL" id="PWA77009.1"/>
    </source>
</evidence>
<dbReference type="OrthoDB" id="1704949at2759"/>
<dbReference type="FunFam" id="1.10.630.10:FF:000029">
    <property type="entry name" value="Cytochrome P450 734A1"/>
    <property type="match status" value="1"/>
</dbReference>
<dbReference type="Proteomes" id="UP000245207">
    <property type="component" value="Unassembled WGS sequence"/>
</dbReference>
<dbReference type="PANTHER" id="PTHR24282">
    <property type="entry name" value="CYTOCHROME P450 FAMILY MEMBER"/>
    <property type="match status" value="1"/>
</dbReference>
<evidence type="ECO:0000256" key="1">
    <source>
        <dbReference type="ARBA" id="ARBA00004370"/>
    </source>
</evidence>
<comment type="similarity">
    <text evidence="2">Belongs to the cytochrome P450 family.</text>
</comment>
<dbReference type="InterPro" id="IPR017972">
    <property type="entry name" value="Cyt_P450_CS"/>
</dbReference>
<keyword evidence="8 11" id="KW-0408">Iron</keyword>
<dbReference type="PROSITE" id="PS00086">
    <property type="entry name" value="CYTOCHROME_P450"/>
    <property type="match status" value="2"/>
</dbReference>
<dbReference type="Gene3D" id="1.10.630.10">
    <property type="entry name" value="Cytochrome P450"/>
    <property type="match status" value="2"/>
</dbReference>
<feature type="transmembrane region" description="Helical" evidence="12">
    <location>
        <begin position="7"/>
        <end position="29"/>
    </location>
</feature>
<name>A0A2U1NU14_ARTAN</name>
<sequence>METVGKLVITIVVVVIVRWGWNLLNWAWLKPKKLEKWLRNEGYNGNSYKLLSGDMAEFAKIVKEARSKPIPITHDITSYALPFDHHIITKYGKKSFIWLGSNPRIHIRDPELIKEILLRPGDFHKPHPEPFRDSLIGGLIVAEDHKWAKHRNIINPAFNLQNLKIMFSAINLSCQDMVHKWELLTVESESTEVDVWPYIDNLAGDVISRAAFGSNYEEGKKIFRIQKEQIDLMFQMLNLLHVPGRRFIPTRANKKFKQNNNELQSVLKGIIDKRKQAIEMGEGTCDDLLGILLESNSKEIKENGVGMSMQDVIEECKLFYMAGSETTSNLIAWTMVCLSLHQEWQIKAREEMLQVCGTKELDFEDLKNLKILTMILNEVLRLYPPVVITTRATYKETKLGNMMIPPGVRLGLPFMHVHHDPEIWGDDANDFKPERFSEGVLNATKGKGSSLFIPFSSGPRVCIGQNFAMTEAKVSIGLILQRFSFELSPSYKHSPFPIMFSAINLSCHDMVHKWELLTDESGSTEVDVWPYIDNLAGDVISRAAFGSNYEEGKKIFRIQKEQIDLMFQMLNLLYVPGRRFIPTRANKKFKQNNNELQSVLKGIIDKRKQAIEMGEGTCDDLLGILLESNSKEIKENGVGMSMQDVIEECKLFYMAGSETTSNLIAWTMVCLSLHQEWQIKAREEMLQVCGTKELDFEDLKNLKILTMILNEVLRLYPPVVITTRATYKETKLGNMMIPPGVRLGLPFMHVHHDPEIWGDDANDFKPERFSEGVLNATKGKGSSLFIPFSSGPRVCIGQNFAMTEAKVSIGLILQRFSFELSPSYKHSPFPVFTMPPRFGAQLILRNIS</sequence>
<dbReference type="PRINTS" id="PR00463">
    <property type="entry name" value="EP450I"/>
</dbReference>
<comment type="cofactor">
    <cofactor evidence="11">
        <name>heme</name>
        <dbReference type="ChEBI" id="CHEBI:30413"/>
    </cofactor>
</comment>
<keyword evidence="4 12" id="KW-0812">Transmembrane</keyword>
<organism evidence="13 14">
    <name type="scientific">Artemisia annua</name>
    <name type="common">Sweet wormwood</name>
    <dbReference type="NCBI Taxonomy" id="35608"/>
    <lineage>
        <taxon>Eukaryota</taxon>
        <taxon>Viridiplantae</taxon>
        <taxon>Streptophyta</taxon>
        <taxon>Embryophyta</taxon>
        <taxon>Tracheophyta</taxon>
        <taxon>Spermatophyta</taxon>
        <taxon>Magnoliopsida</taxon>
        <taxon>eudicotyledons</taxon>
        <taxon>Gunneridae</taxon>
        <taxon>Pentapetalae</taxon>
        <taxon>asterids</taxon>
        <taxon>campanulids</taxon>
        <taxon>Asterales</taxon>
        <taxon>Asteraceae</taxon>
        <taxon>Asteroideae</taxon>
        <taxon>Anthemideae</taxon>
        <taxon>Artemisiinae</taxon>
        <taxon>Artemisia</taxon>
    </lineage>
</organism>
<evidence type="ECO:0000313" key="14">
    <source>
        <dbReference type="Proteomes" id="UP000245207"/>
    </source>
</evidence>
<keyword evidence="9" id="KW-0503">Monooxygenase</keyword>
<evidence type="ECO:0000256" key="2">
    <source>
        <dbReference type="ARBA" id="ARBA00010617"/>
    </source>
</evidence>
<dbReference type="Pfam" id="PF00067">
    <property type="entry name" value="p450"/>
    <property type="match status" value="2"/>
</dbReference>
<dbReference type="InterPro" id="IPR002401">
    <property type="entry name" value="Cyt_P450_E_grp-I"/>
</dbReference>
<keyword evidence="6 12" id="KW-1133">Transmembrane helix</keyword>
<dbReference type="GO" id="GO:0005506">
    <property type="term" value="F:iron ion binding"/>
    <property type="evidence" value="ECO:0007669"/>
    <property type="project" value="InterPro"/>
</dbReference>
<dbReference type="EMBL" id="PKPP01002188">
    <property type="protein sequence ID" value="PWA77009.1"/>
    <property type="molecule type" value="Genomic_DNA"/>
</dbReference>
<evidence type="ECO:0000256" key="6">
    <source>
        <dbReference type="ARBA" id="ARBA00022989"/>
    </source>
</evidence>
<dbReference type="InterPro" id="IPR050665">
    <property type="entry name" value="Cytochrome_P450_Monooxygen"/>
</dbReference>
<dbReference type="InterPro" id="IPR036396">
    <property type="entry name" value="Cyt_P450_sf"/>
</dbReference>
<evidence type="ECO:0000256" key="3">
    <source>
        <dbReference type="ARBA" id="ARBA00022617"/>
    </source>
</evidence>
<evidence type="ECO:0000256" key="11">
    <source>
        <dbReference type="PIRSR" id="PIRSR602401-1"/>
    </source>
</evidence>
<dbReference type="GO" id="GO:0016020">
    <property type="term" value="C:membrane"/>
    <property type="evidence" value="ECO:0007669"/>
    <property type="project" value="UniProtKB-SubCell"/>
</dbReference>
<accession>A0A2U1NU14</accession>
<keyword evidence="14" id="KW-1185">Reference proteome</keyword>
<dbReference type="STRING" id="35608.A0A2U1NU14"/>
<keyword evidence="10 12" id="KW-0472">Membrane</keyword>
<comment type="subcellular location">
    <subcellularLocation>
        <location evidence="1">Membrane</location>
    </subcellularLocation>
</comment>
<keyword evidence="5 11" id="KW-0479">Metal-binding</keyword>
<dbReference type="PRINTS" id="PR00385">
    <property type="entry name" value="P450"/>
</dbReference>
<evidence type="ECO:0000256" key="8">
    <source>
        <dbReference type="ARBA" id="ARBA00023004"/>
    </source>
</evidence>
<keyword evidence="7" id="KW-0560">Oxidoreductase</keyword>
<evidence type="ECO:0000256" key="4">
    <source>
        <dbReference type="ARBA" id="ARBA00022692"/>
    </source>
</evidence>
<dbReference type="GO" id="GO:0020037">
    <property type="term" value="F:heme binding"/>
    <property type="evidence" value="ECO:0007669"/>
    <property type="project" value="InterPro"/>
</dbReference>
<dbReference type="GO" id="GO:0004497">
    <property type="term" value="F:monooxygenase activity"/>
    <property type="evidence" value="ECO:0007669"/>
    <property type="project" value="UniProtKB-KW"/>
</dbReference>
<gene>
    <name evidence="13" type="ORF">CTI12_AA226310</name>
</gene>
<proteinExistence type="inferred from homology"/>
<protein>
    <submittedName>
        <fullName evidence="13">Cytochrome P450</fullName>
    </submittedName>
</protein>
<evidence type="ECO:0000256" key="9">
    <source>
        <dbReference type="ARBA" id="ARBA00023033"/>
    </source>
</evidence>